<evidence type="ECO:0000256" key="6">
    <source>
        <dbReference type="ARBA" id="ARBA00048718"/>
    </source>
</evidence>
<evidence type="ECO:0000256" key="2">
    <source>
        <dbReference type="ARBA" id="ARBA00022679"/>
    </source>
</evidence>
<feature type="region of interest" description="Disordered" evidence="7">
    <location>
        <begin position="566"/>
        <end position="592"/>
    </location>
</feature>
<evidence type="ECO:0000259" key="8">
    <source>
        <dbReference type="SMART" id="SM01144"/>
    </source>
</evidence>
<keyword evidence="3" id="KW-0949">S-adenosyl-L-methionine</keyword>
<evidence type="ECO:0000256" key="4">
    <source>
        <dbReference type="ARBA" id="ARBA00022694"/>
    </source>
</evidence>
<proteinExistence type="inferred from homology"/>
<evidence type="ECO:0000256" key="7">
    <source>
        <dbReference type="SAM" id="MobiDB-lite"/>
    </source>
</evidence>
<organism evidence="9 10">
    <name type="scientific">Novymonas esmeraldas</name>
    <dbReference type="NCBI Taxonomy" id="1808958"/>
    <lineage>
        <taxon>Eukaryota</taxon>
        <taxon>Discoba</taxon>
        <taxon>Euglenozoa</taxon>
        <taxon>Kinetoplastea</taxon>
        <taxon>Metakinetoplastina</taxon>
        <taxon>Trypanosomatida</taxon>
        <taxon>Trypanosomatidae</taxon>
        <taxon>Novymonas</taxon>
    </lineage>
</organism>
<dbReference type="PANTHER" id="PTHR21392:SF0">
    <property type="entry name" value="TRNA-URIDINE AMINOCARBOXYPROPYLTRANSFERASE 2"/>
    <property type="match status" value="1"/>
</dbReference>
<dbReference type="Proteomes" id="UP001430356">
    <property type="component" value="Unassembled WGS sequence"/>
</dbReference>
<evidence type="ECO:0000313" key="9">
    <source>
        <dbReference type="EMBL" id="KAK7200270.1"/>
    </source>
</evidence>
<evidence type="ECO:0000313" key="10">
    <source>
        <dbReference type="Proteomes" id="UP001430356"/>
    </source>
</evidence>
<comment type="catalytic activity">
    <reaction evidence="6">
        <text>a uridine in tRNA + S-adenosyl-L-methionine = a 3-[(3S)-3-amino-3-carboxypropyl]uridine in tRNA + S-methyl-5'-thioadenosine + H(+)</text>
        <dbReference type="Rhea" id="RHEA:62432"/>
        <dbReference type="Rhea" id="RHEA-COMP:13339"/>
        <dbReference type="Rhea" id="RHEA-COMP:16092"/>
        <dbReference type="ChEBI" id="CHEBI:15378"/>
        <dbReference type="ChEBI" id="CHEBI:17509"/>
        <dbReference type="ChEBI" id="CHEBI:59789"/>
        <dbReference type="ChEBI" id="CHEBI:65315"/>
        <dbReference type="ChEBI" id="CHEBI:82930"/>
        <dbReference type="EC" id="2.5.1.25"/>
    </reaction>
</comment>
<dbReference type="SMART" id="SM01144">
    <property type="entry name" value="DTW"/>
    <property type="match status" value="1"/>
</dbReference>
<dbReference type="InterPro" id="IPR039262">
    <property type="entry name" value="DTWD2/TAPT"/>
</dbReference>
<keyword evidence="2" id="KW-0808">Transferase</keyword>
<evidence type="ECO:0000256" key="3">
    <source>
        <dbReference type="ARBA" id="ARBA00022691"/>
    </source>
</evidence>
<accession>A0AAW0F4U4</accession>
<keyword evidence="10" id="KW-1185">Reference proteome</keyword>
<dbReference type="EC" id="2.5.1.25" evidence="1"/>
<dbReference type="AlphaFoldDB" id="A0AAW0F4U4"/>
<sequence>MCAATAAAHAPLSESLVSSCGAATNPYKQSMLRLLQCVGLQHYGTPRATMPPRTRAESDRIALHVEEVRERVARHQESVRRRNIRISKRKPTSDMMRLMQCTATAATTTTASAAAAVAGGADTADAAEITAQTDELPTIYVSFEDSVEWKAFLASVAPADRHAVTVHRRLSVELWRAHQRRLCLWCWFPSNMCMCAELDAYRATLPADVLDQHVEVTMLLHSEELMRSTNSGHIAAYLLGAPLRVWGLAEDDAYLRQLPPVETRSLSGSAEAMVNVHHVSLYPSSDAVTIHDYIHRERLHRGAGGAAAGAGDGDVCSGHPALDVNRSGGVGGTELPRAMAPSNENGGGGGGGGGEAALQRAGQQKVHLVLLDSTWGQALSLNRHITRHIPRVALDIAEEYDSLFQALRKRTRGAGVSTLEATSMAVEQCVRAMGYPSEADATSQALTDAMKQFVDSRCILKYAEAQFSVDGDALDEYRERRDEARRKDAARRQDELAVQMQSDKAARRLRLPPVLNYCYCCDCVIGWHRVAEHVMGRTHRTALEANPHCFPSAASRTVIVADFTRPHRGGGEETPDTPAQDVAMDAGEHDSR</sequence>
<reference evidence="9 10" key="1">
    <citation type="journal article" date="2021" name="MBio">
        <title>A New Model Trypanosomatid, Novymonas esmeraldas: Genomic Perception of Its 'Candidatus Pandoraea novymonadis' Endosymbiont.</title>
        <authorList>
            <person name="Zakharova A."/>
            <person name="Saura A."/>
            <person name="Butenko A."/>
            <person name="Podesvova L."/>
            <person name="Warmusova S."/>
            <person name="Kostygov A.Y."/>
            <person name="Nenarokova A."/>
            <person name="Lukes J."/>
            <person name="Opperdoes F.R."/>
            <person name="Yurchenko V."/>
        </authorList>
    </citation>
    <scope>NUCLEOTIDE SEQUENCE [LARGE SCALE GENOMIC DNA]</scope>
    <source>
        <strain evidence="9 10">E262AT.01</strain>
    </source>
</reference>
<evidence type="ECO:0000256" key="5">
    <source>
        <dbReference type="ARBA" id="ARBA00034489"/>
    </source>
</evidence>
<evidence type="ECO:0000256" key="1">
    <source>
        <dbReference type="ARBA" id="ARBA00012386"/>
    </source>
</evidence>
<feature type="region of interest" description="Disordered" evidence="7">
    <location>
        <begin position="328"/>
        <end position="358"/>
    </location>
</feature>
<dbReference type="Pfam" id="PF03942">
    <property type="entry name" value="DTW"/>
    <property type="match status" value="1"/>
</dbReference>
<dbReference type="GO" id="GO:0016432">
    <property type="term" value="F:tRNA-uridine aminocarboxypropyltransferase activity"/>
    <property type="evidence" value="ECO:0007669"/>
    <property type="project" value="UniProtKB-EC"/>
</dbReference>
<name>A0AAW0F4U4_9TRYP</name>
<comment type="similarity">
    <text evidence="5">Belongs to the TDD superfamily. DTWD2 family.</text>
</comment>
<keyword evidence="4" id="KW-0819">tRNA processing</keyword>
<protein>
    <recommendedName>
        <fullName evidence="1">tRNA-uridine aminocarboxypropyltransferase</fullName>
        <ecNumber evidence="1">2.5.1.25</ecNumber>
    </recommendedName>
</protein>
<dbReference type="EMBL" id="JAECZO010000004">
    <property type="protein sequence ID" value="KAK7200270.1"/>
    <property type="molecule type" value="Genomic_DNA"/>
</dbReference>
<dbReference type="InterPro" id="IPR005636">
    <property type="entry name" value="DTW"/>
</dbReference>
<dbReference type="PANTHER" id="PTHR21392">
    <property type="entry name" value="TRNA-URIDINE AMINOCARBOXYPROPYLTRANSFERASE 2"/>
    <property type="match status" value="1"/>
</dbReference>
<feature type="compositionally biased region" description="Gly residues" evidence="7">
    <location>
        <begin position="345"/>
        <end position="355"/>
    </location>
</feature>
<feature type="domain" description="DTW" evidence="8">
    <location>
        <begin position="179"/>
        <end position="458"/>
    </location>
</feature>
<dbReference type="GO" id="GO:0008033">
    <property type="term" value="P:tRNA processing"/>
    <property type="evidence" value="ECO:0007669"/>
    <property type="project" value="UniProtKB-KW"/>
</dbReference>
<comment type="caution">
    <text evidence="9">The sequence shown here is derived from an EMBL/GenBank/DDBJ whole genome shotgun (WGS) entry which is preliminary data.</text>
</comment>
<gene>
    <name evidence="9" type="ORF">NESM_000079100</name>
</gene>